<feature type="region of interest" description="Disordered" evidence="2">
    <location>
        <begin position="1120"/>
        <end position="1156"/>
    </location>
</feature>
<evidence type="ECO:0000256" key="1">
    <source>
        <dbReference type="ARBA" id="ARBA00022729"/>
    </source>
</evidence>
<feature type="compositionally biased region" description="Low complexity" evidence="2">
    <location>
        <begin position="53"/>
        <end position="67"/>
    </location>
</feature>
<dbReference type="InterPro" id="IPR041495">
    <property type="entry name" value="Mub_B2"/>
</dbReference>
<evidence type="ECO:0000313" key="6">
    <source>
        <dbReference type="Proteomes" id="UP000218689"/>
    </source>
</evidence>
<feature type="region of interest" description="Disordered" evidence="2">
    <location>
        <begin position="53"/>
        <end position="115"/>
    </location>
</feature>
<dbReference type="Proteomes" id="UP000218689">
    <property type="component" value="Unassembled WGS sequence"/>
</dbReference>
<feature type="compositionally biased region" description="Polar residues" evidence="2">
    <location>
        <begin position="1147"/>
        <end position="1156"/>
    </location>
</feature>
<protein>
    <recommendedName>
        <fullName evidence="4">Mub B2-like domain-containing protein</fullName>
    </recommendedName>
</protein>
<comment type="caution">
    <text evidence="5">The sequence shown here is derived from an EMBL/GenBank/DDBJ whole genome shotgun (WGS) entry which is preliminary data.</text>
</comment>
<feature type="domain" description="Mub B2-like" evidence="4">
    <location>
        <begin position="874"/>
        <end position="990"/>
    </location>
</feature>
<dbReference type="AlphaFoldDB" id="A0A224X8Q5"/>
<reference evidence="6" key="1">
    <citation type="submission" date="2017-08" db="EMBL/GenBank/DDBJ databases">
        <title>Draft genome sequence of Lactococcus sp. strain Rs-Y01, isolated from the gut of the lower termite Reticulitermes speratus.</title>
        <authorList>
            <person name="Ohkuma M."/>
            <person name="Yuki M."/>
        </authorList>
    </citation>
    <scope>NUCLEOTIDE SEQUENCE [LARGE SCALE GENOMIC DNA]</scope>
    <source>
        <strain evidence="6">Rs-Y01</strain>
    </source>
</reference>
<evidence type="ECO:0000313" key="5">
    <source>
        <dbReference type="EMBL" id="GAX47670.1"/>
    </source>
</evidence>
<feature type="domain" description="Mub B2-like" evidence="4">
    <location>
        <begin position="998"/>
        <end position="1113"/>
    </location>
</feature>
<feature type="compositionally biased region" description="Polar residues" evidence="2">
    <location>
        <begin position="68"/>
        <end position="88"/>
    </location>
</feature>
<dbReference type="OrthoDB" id="2203474at2"/>
<dbReference type="NCBIfam" id="TIGR03715">
    <property type="entry name" value="KxYKxGKxW"/>
    <property type="match status" value="1"/>
</dbReference>
<name>A0A224X8Q5_9LACT</name>
<dbReference type="InterPro" id="IPR022263">
    <property type="entry name" value="KxYKxGKxW"/>
</dbReference>
<evidence type="ECO:0000259" key="4">
    <source>
        <dbReference type="Pfam" id="PF17966"/>
    </source>
</evidence>
<keyword evidence="3" id="KW-0812">Transmembrane</keyword>
<keyword evidence="1" id="KW-0732">Signal</keyword>
<feature type="transmembrane region" description="Helical" evidence="3">
    <location>
        <begin position="1162"/>
        <end position="1180"/>
    </location>
</feature>
<keyword evidence="3" id="KW-0472">Membrane</keyword>
<dbReference type="Gene3D" id="3.10.20.320">
    <property type="entry name" value="Putative peptidoglycan bound protein (lpxtg motif)"/>
    <property type="match status" value="1"/>
</dbReference>
<dbReference type="RefSeq" id="WP_094784719.1">
    <property type="nucleotide sequence ID" value="NZ_BEDT01000003.1"/>
</dbReference>
<sequence length="1190" mass="123838">MSKDKYNTCTTHFRIWKSGKKWLYSASILTLLVSEGVSSFPVLGELITHADTTTESTTSLNSTTQSSEDAVTNGETSTSNVTEGTTPKTSESEDSSEVTSSDSLNTTNNSVTSLTPMAPSKLSTVVAAAATTYNATDLIADGTITNVQVTWSIPDGTVTNSYPIPTQVTFTIAANSKLKAGDIINFGKVGYTGAKVGNATPSGAGYIMANGDAFDGATMYTLSSSYDNNLVQSSTLNLSFGNVGGSNGDTSSTTITSSYLNSTIHTTYTWTNVAPNPATNLTGYIINNTSNSSVAGKGSISFSQSNQQYMNSALNGSYDSTIGNAPTGNVVTIFHVSAEDASKIDLSSITYPGVGSYLYRLTPDGKNIAGNSGGSPSGAISSNQKIAFPAGGLSPDMNDADLTSSTIPNTSGWIKNSDGSLTFYVNQGSLSQSHPASSTDARAIVMSNDWSGTQDGVNQATSTLTDSQLNVFEVSGLAQFTFLTNDTSISNTIKVTGVAYSTDGYSKNLGTNTLNVAAAAGAQQGQSTIKVHYVDQSGNPIKGVSNNYGWPVGSATNPAGDTLNISSSSLQVLGYHLDTTQLPSNISGVNSTTGAVSNIAYPATAGTTLDVTYVYTQDTYTVSLSKVAQTIHYVDAKGKTLAPDSVQYVTFATVKDDQTGVAATYYQAENHTGDTVTSADGSLGTGWTTGTSTNFGAVANPAVSGSHWVSSSVTGDVSSETSAQAVTNQGPDQTVTVTYAPDTYTVSLSKVAQTIHYVDGSGNTVAPDATQYITFATVKNDQTGTETIYYQTGDQTGAKVTSADGTLRTGWTVGTSTNFGVVANPAVNGSHWVSSSVTGDTATETSAQAVTNKDTDQVITVTYAADTYTVNLSKVGQTIHYVDGSGNTVAPGSVQEITFATVKNDQTGVAATYYQAGNHTGDTVTSADGSLGTDWTVGSNANFEEVENPIISGLHWVSSSVADDVALKTRTQSVTSQDADQEITVTYAADTYTVSLSKVEQTIHYVDDKGNTVAPDSVQEITFATVKNDQTGTETIYYQTGDHTGEIITSMDGTLGTPWLEGKSTSFDAIANPTISGLHWTKSSMAGDTAGETSVQTVTSQSVDQVVTVTYTVDPVAKSDPVPITSEPISSKSAPIQGDSVQKAKENTSFPETGENQEGNSLIFGLGIVFLAIIGFVLAIKNRLRISQDD</sequence>
<keyword evidence="6" id="KW-1185">Reference proteome</keyword>
<dbReference type="Gene3D" id="2.60.40.4300">
    <property type="match status" value="4"/>
</dbReference>
<gene>
    <name evidence="5" type="ORF">RsY01_1271</name>
</gene>
<evidence type="ECO:0000256" key="2">
    <source>
        <dbReference type="SAM" id="MobiDB-lite"/>
    </source>
</evidence>
<accession>A0A224X8Q5</accession>
<proteinExistence type="predicted"/>
<organism evidence="5 6">
    <name type="scientific">Pseudolactococcus reticulitermitis</name>
    <dbReference type="NCBI Taxonomy" id="2025039"/>
    <lineage>
        <taxon>Bacteria</taxon>
        <taxon>Bacillati</taxon>
        <taxon>Bacillota</taxon>
        <taxon>Bacilli</taxon>
        <taxon>Lactobacillales</taxon>
        <taxon>Streptococcaceae</taxon>
        <taxon>Pseudolactococcus</taxon>
    </lineage>
</organism>
<feature type="compositionally biased region" description="Low complexity" evidence="2">
    <location>
        <begin position="97"/>
        <end position="115"/>
    </location>
</feature>
<evidence type="ECO:0000256" key="3">
    <source>
        <dbReference type="SAM" id="Phobius"/>
    </source>
</evidence>
<dbReference type="EMBL" id="BEDT01000003">
    <property type="protein sequence ID" value="GAX47670.1"/>
    <property type="molecule type" value="Genomic_DNA"/>
</dbReference>
<dbReference type="Pfam" id="PF17966">
    <property type="entry name" value="Muc_B2"/>
    <property type="match status" value="2"/>
</dbReference>
<keyword evidence="3" id="KW-1133">Transmembrane helix</keyword>